<evidence type="ECO:0000313" key="4">
    <source>
        <dbReference type="Proteomes" id="UP000188354"/>
    </source>
</evidence>
<evidence type="ECO:0000256" key="2">
    <source>
        <dbReference type="SAM" id="MobiDB-lite"/>
    </source>
</evidence>
<proteinExistence type="predicted"/>
<dbReference type="EMBL" id="CM007363">
    <property type="protein sequence ID" value="OIW15568.1"/>
    <property type="molecule type" value="Genomic_DNA"/>
</dbReference>
<feature type="repeat" description="WD" evidence="1">
    <location>
        <begin position="291"/>
        <end position="332"/>
    </location>
</feature>
<gene>
    <name evidence="3" type="ORF">TanjilG_01091</name>
</gene>
<keyword evidence="1" id="KW-0853">WD repeat</keyword>
<dbReference type="InterPro" id="IPR015943">
    <property type="entry name" value="WD40/YVTN_repeat-like_dom_sf"/>
</dbReference>
<dbReference type="SUPFAM" id="SSF50978">
    <property type="entry name" value="WD40 repeat-like"/>
    <property type="match status" value="2"/>
</dbReference>
<dbReference type="OMA" id="STYITEW"/>
<dbReference type="GO" id="GO:0035266">
    <property type="term" value="P:meristem growth"/>
    <property type="evidence" value="ECO:0007669"/>
    <property type="project" value="InterPro"/>
</dbReference>
<dbReference type="PANTHER" id="PTHR45086">
    <property type="entry name" value="WD REPEAT-CONTAINING PROTEIN PCN"/>
    <property type="match status" value="1"/>
</dbReference>
<dbReference type="SMART" id="SM00320">
    <property type="entry name" value="WD40"/>
    <property type="match status" value="6"/>
</dbReference>
<feature type="repeat" description="WD" evidence="1">
    <location>
        <begin position="200"/>
        <end position="241"/>
    </location>
</feature>
<dbReference type="Proteomes" id="UP000188354">
    <property type="component" value="Chromosome LG03"/>
</dbReference>
<accession>A0A1J7HRY4</accession>
<dbReference type="Gene3D" id="2.130.10.10">
    <property type="entry name" value="YVTN repeat-like/Quinoprotein amine dehydrogenase"/>
    <property type="match status" value="4"/>
</dbReference>
<evidence type="ECO:0000313" key="3">
    <source>
        <dbReference type="EMBL" id="OIW15568.1"/>
    </source>
</evidence>
<dbReference type="InterPro" id="IPR044622">
    <property type="entry name" value="PCN"/>
</dbReference>
<dbReference type="AlphaFoldDB" id="A0A1J7HRY4"/>
<dbReference type="PANTHER" id="PTHR45086:SF1">
    <property type="entry name" value="WD REPEAT-CONTAINING PROTEIN PCN"/>
    <property type="match status" value="1"/>
</dbReference>
<feature type="region of interest" description="Disordered" evidence="2">
    <location>
        <begin position="135"/>
        <end position="163"/>
    </location>
</feature>
<dbReference type="InterPro" id="IPR001680">
    <property type="entry name" value="WD40_rpt"/>
</dbReference>
<name>A0A1J7HRY4_LUPAN</name>
<dbReference type="PROSITE" id="PS50082">
    <property type="entry name" value="WD_REPEATS_2"/>
    <property type="match status" value="2"/>
</dbReference>
<organism evidence="3 4">
    <name type="scientific">Lupinus angustifolius</name>
    <name type="common">Narrow-leaved blue lupine</name>
    <dbReference type="NCBI Taxonomy" id="3871"/>
    <lineage>
        <taxon>Eukaryota</taxon>
        <taxon>Viridiplantae</taxon>
        <taxon>Streptophyta</taxon>
        <taxon>Embryophyta</taxon>
        <taxon>Tracheophyta</taxon>
        <taxon>Spermatophyta</taxon>
        <taxon>Magnoliopsida</taxon>
        <taxon>eudicotyledons</taxon>
        <taxon>Gunneridae</taxon>
        <taxon>Pentapetalae</taxon>
        <taxon>rosids</taxon>
        <taxon>fabids</taxon>
        <taxon>Fabales</taxon>
        <taxon>Fabaceae</taxon>
        <taxon>Papilionoideae</taxon>
        <taxon>50 kb inversion clade</taxon>
        <taxon>genistoids sensu lato</taxon>
        <taxon>core genistoids</taxon>
        <taxon>Genisteae</taxon>
        <taxon>Lupinus</taxon>
    </lineage>
</organism>
<protein>
    <submittedName>
        <fullName evidence="3">Uncharacterized protein</fullName>
    </submittedName>
</protein>
<keyword evidence="4" id="KW-1185">Reference proteome</keyword>
<evidence type="ECO:0000256" key="1">
    <source>
        <dbReference type="PROSITE-ProRule" id="PRU00221"/>
    </source>
</evidence>
<feature type="compositionally biased region" description="Acidic residues" evidence="2">
    <location>
        <begin position="147"/>
        <end position="160"/>
    </location>
</feature>
<dbReference type="Pfam" id="PF00400">
    <property type="entry name" value="WD40"/>
    <property type="match status" value="2"/>
</dbReference>
<sequence>MGELYKISSIDWKPSPVLALATSVDGLRVAAARQDGSLEIWLVSPGSIGWHCQLTIHGDADKRVSSLVWCTGALNDEACGRLFSSHIDGSVTKWDLFHLKQTTVLDTDGVSIWKMAVTLPKRDVINSETKNNHVGNGFVSKFHDSDEHDENSESDEDSDSTDTMKQSVIEYPRVAIAYDDGCVRIYAISDTDDFMYVKSLPRVKGRVLSVTWSADANHIFSGSSDGLIRCWDVISGHEVYRITAGLGGLGSGHDLCIWSLLSLRSGALVSADSSGSVQFWDSQHGTLLQAHSLHKGDVNALAAAPGHDRVFSAGSDGQVILYKLSSQSASSDGVNSPIMMKKWIYVQGVRAHTHDVWALTVAVPITQEDALPDERVKRARREEKPVEFSYHKWAHLGVPMLISAGDDTKLFAYPVKEFTKFSPHDICPAPQRTPIQLVLNTAFNQSSMLLVQSSHGLDVHLLQLRNVHTAGGRAKTEMLARVKSKASQKIICSTISNSGTLFAYSDHLKPNLFELKRSEGGKVTWSVSKRKLPSRLPFAHSMIFTHDSSWLIVAGHDRRIYVVDVRSSELVHTFTPCRDLQDEKLPPTEPPITRLFSSSDKQWLAAVNCFGDIYVFNLEILRTPITVLALLQHWFISRLDGASVTAGGFPPQNSNVMIITTSSNQVYAFDIEAKELGEWSKRHTYVLPRRYQEFPGEVIGLSFPPSSTSSSAVVYSSRNESQACKIASIPLTPIPKYGLVAFTTYGFRTGVDSTVWAMCLIDFGLPVEQDDNDMLNIQDPRAKSSQNLSVKRKIKHKNFNVLPLENPVLFLAYMSKNSFFMIDKPWLEVVKSLEAPPVHRHIFGT</sequence>
<reference evidence="3 4" key="1">
    <citation type="journal article" date="2017" name="Plant Biotechnol. J.">
        <title>A comprehensive draft genome sequence for lupin (Lupinus angustifolius), an emerging health food: insights into plant-microbe interactions and legume evolution.</title>
        <authorList>
            <person name="Hane J.K."/>
            <person name="Ming Y."/>
            <person name="Kamphuis L.G."/>
            <person name="Nelson M.N."/>
            <person name="Garg G."/>
            <person name="Atkins C.A."/>
            <person name="Bayer P.E."/>
            <person name="Bravo A."/>
            <person name="Bringans S."/>
            <person name="Cannon S."/>
            <person name="Edwards D."/>
            <person name="Foley R."/>
            <person name="Gao L.L."/>
            <person name="Harrison M.J."/>
            <person name="Huang W."/>
            <person name="Hurgobin B."/>
            <person name="Li S."/>
            <person name="Liu C.W."/>
            <person name="McGrath A."/>
            <person name="Morahan G."/>
            <person name="Murray J."/>
            <person name="Weller J."/>
            <person name="Jian J."/>
            <person name="Singh K.B."/>
        </authorList>
    </citation>
    <scope>NUCLEOTIDE SEQUENCE [LARGE SCALE GENOMIC DNA]</scope>
    <source>
        <strain evidence="4">cv. Tanjil</strain>
        <tissue evidence="3">Whole plant</tissue>
    </source>
</reference>
<dbReference type="Gramene" id="OIW15568">
    <property type="protein sequence ID" value="OIW15568"/>
    <property type="gene ID" value="TanjilG_01091"/>
</dbReference>
<dbReference type="InterPro" id="IPR036322">
    <property type="entry name" value="WD40_repeat_dom_sf"/>
</dbReference>
<dbReference type="STRING" id="3871.A0A1J7HRY4"/>
<dbReference type="PROSITE" id="PS50294">
    <property type="entry name" value="WD_REPEATS_REGION"/>
    <property type="match status" value="1"/>
</dbReference>
<dbReference type="GO" id="GO:0010073">
    <property type="term" value="P:meristem maintenance"/>
    <property type="evidence" value="ECO:0007669"/>
    <property type="project" value="InterPro"/>
</dbReference>